<dbReference type="InterPro" id="IPR017896">
    <property type="entry name" value="4Fe4S_Fe-S-bd"/>
</dbReference>
<evidence type="ECO:0000256" key="7">
    <source>
        <dbReference type="ARBA" id="ARBA00023004"/>
    </source>
</evidence>
<feature type="domain" description="4Fe-4S ferredoxin-type" evidence="10">
    <location>
        <begin position="246"/>
        <end position="275"/>
    </location>
</feature>
<dbReference type="EMBL" id="VSSQ01044076">
    <property type="protein sequence ID" value="MPM97863.1"/>
    <property type="molecule type" value="Genomic_DNA"/>
</dbReference>
<evidence type="ECO:0000256" key="9">
    <source>
        <dbReference type="ARBA" id="ARBA00023136"/>
    </source>
</evidence>
<dbReference type="CDD" id="cd10549">
    <property type="entry name" value="MtMvhB_like"/>
    <property type="match status" value="1"/>
</dbReference>
<feature type="domain" description="4Fe-4S ferredoxin-type" evidence="10">
    <location>
        <begin position="123"/>
        <end position="156"/>
    </location>
</feature>
<name>A0A645EAL9_9ZZZZ</name>
<dbReference type="GO" id="GO:0051539">
    <property type="term" value="F:4 iron, 4 sulfur cluster binding"/>
    <property type="evidence" value="ECO:0007669"/>
    <property type="project" value="UniProtKB-KW"/>
</dbReference>
<keyword evidence="3" id="KW-0479">Metal-binding</keyword>
<keyword evidence="9" id="KW-0472">Membrane</keyword>
<keyword evidence="5" id="KW-1278">Translocase</keyword>
<dbReference type="SUPFAM" id="SSF54862">
    <property type="entry name" value="4Fe-4S ferredoxins"/>
    <property type="match status" value="1"/>
</dbReference>
<keyword evidence="2" id="KW-0004">4Fe-4S</keyword>
<dbReference type="PROSITE" id="PS00198">
    <property type="entry name" value="4FE4S_FER_1"/>
    <property type="match status" value="1"/>
</dbReference>
<feature type="domain" description="4Fe-4S ferredoxin-type" evidence="10">
    <location>
        <begin position="212"/>
        <end position="232"/>
    </location>
</feature>
<dbReference type="GO" id="GO:0046872">
    <property type="term" value="F:metal ion binding"/>
    <property type="evidence" value="ECO:0007669"/>
    <property type="project" value="UniProtKB-KW"/>
</dbReference>
<evidence type="ECO:0000256" key="4">
    <source>
        <dbReference type="ARBA" id="ARBA00022737"/>
    </source>
</evidence>
<dbReference type="AlphaFoldDB" id="A0A645EAL9"/>
<dbReference type="GO" id="GO:0009055">
    <property type="term" value="F:electron transfer activity"/>
    <property type="evidence" value="ECO:0007669"/>
    <property type="project" value="InterPro"/>
</dbReference>
<keyword evidence="8" id="KW-0411">Iron-sulfur</keyword>
<evidence type="ECO:0000256" key="2">
    <source>
        <dbReference type="ARBA" id="ARBA00022485"/>
    </source>
</evidence>
<gene>
    <name evidence="12" type="primary">rsxB_97</name>
    <name evidence="12" type="ORF">SDC9_145043</name>
</gene>
<dbReference type="Pfam" id="PF04060">
    <property type="entry name" value="FeS"/>
    <property type="match status" value="1"/>
</dbReference>
<evidence type="ECO:0000256" key="5">
    <source>
        <dbReference type="ARBA" id="ARBA00022967"/>
    </source>
</evidence>
<sequence>MLQSIASLGILGAAFGTLLAFASSKFSVEIDPKVEAIQNALPGANCGACGYPGCAGLAAAIANGKAPVDACPVGGAPVAANVGQIMGQTLSSEGVVKVASLMCSGDCNQRGSYTGIETCRAANLLGGGAESCAYGCLGYADCVRVCPFDAISMNEKGIPVIDEDKCQNCGKCVKECPKQLFIVVPKASAVHVNCSSQDTGADTRKTGCTTGCIACGICEKNCPYGAIHVVKDASTDSWPNPRKLKNVAVIDYDKCTGCGVCVSKCPTKSLILDLEKQSRLNIVP</sequence>
<evidence type="ECO:0000259" key="10">
    <source>
        <dbReference type="PROSITE" id="PS51379"/>
    </source>
</evidence>
<dbReference type="Gene3D" id="3.30.70.3270">
    <property type="match status" value="1"/>
</dbReference>
<protein>
    <submittedName>
        <fullName evidence="12">Electron transport complex subunit RsxB</fullName>
    </submittedName>
</protein>
<evidence type="ECO:0000256" key="6">
    <source>
        <dbReference type="ARBA" id="ARBA00022982"/>
    </source>
</evidence>
<dbReference type="InterPro" id="IPR050395">
    <property type="entry name" value="4Fe4S_Ferredoxin_RnfB"/>
</dbReference>
<dbReference type="PANTHER" id="PTHR43560:SF1">
    <property type="entry name" value="ION-TRANSLOCATING OXIDOREDUCTASE COMPLEX SUBUNIT B"/>
    <property type="match status" value="1"/>
</dbReference>
<evidence type="ECO:0000259" key="11">
    <source>
        <dbReference type="PROSITE" id="PS51656"/>
    </source>
</evidence>
<comment type="caution">
    <text evidence="12">The sequence shown here is derived from an EMBL/GenBank/DDBJ whole genome shotgun (WGS) entry which is preliminary data.</text>
</comment>
<dbReference type="PROSITE" id="PS51379">
    <property type="entry name" value="4FE4S_FER_2"/>
    <property type="match status" value="4"/>
</dbReference>
<dbReference type="PANTHER" id="PTHR43560">
    <property type="entry name" value="ION-TRANSLOCATING OXIDOREDUCTASE COMPLEX SUBUNIT B"/>
    <property type="match status" value="1"/>
</dbReference>
<dbReference type="NCBIfam" id="TIGR01944">
    <property type="entry name" value="rnfB"/>
    <property type="match status" value="1"/>
</dbReference>
<feature type="domain" description="4Fe-4S" evidence="11">
    <location>
        <begin position="29"/>
        <end position="88"/>
    </location>
</feature>
<dbReference type="InterPro" id="IPR017900">
    <property type="entry name" value="4Fe4S_Fe_S_CS"/>
</dbReference>
<reference evidence="12" key="1">
    <citation type="submission" date="2019-08" db="EMBL/GenBank/DDBJ databases">
        <authorList>
            <person name="Kucharzyk K."/>
            <person name="Murdoch R.W."/>
            <person name="Higgins S."/>
            <person name="Loffler F."/>
        </authorList>
    </citation>
    <scope>NUCLEOTIDE SEQUENCE</scope>
</reference>
<evidence type="ECO:0000256" key="1">
    <source>
        <dbReference type="ARBA" id="ARBA00022448"/>
    </source>
</evidence>
<dbReference type="InterPro" id="IPR010207">
    <property type="entry name" value="Elect_transpt_cplx_RnfB/RsxB"/>
</dbReference>
<dbReference type="Gene3D" id="3.30.70.20">
    <property type="match status" value="1"/>
</dbReference>
<accession>A0A645EAL9</accession>
<evidence type="ECO:0000256" key="3">
    <source>
        <dbReference type="ARBA" id="ARBA00022723"/>
    </source>
</evidence>
<dbReference type="Pfam" id="PF12838">
    <property type="entry name" value="Fer4_7"/>
    <property type="match status" value="2"/>
</dbReference>
<dbReference type="InterPro" id="IPR007202">
    <property type="entry name" value="4Fe-4S_dom"/>
</dbReference>
<proteinExistence type="inferred from homology"/>
<dbReference type="HAMAP" id="MF_00463">
    <property type="entry name" value="RsxB_RnfB"/>
    <property type="match status" value="1"/>
</dbReference>
<dbReference type="PROSITE" id="PS51656">
    <property type="entry name" value="4FE4S"/>
    <property type="match status" value="1"/>
</dbReference>
<keyword evidence="4" id="KW-0677">Repeat</keyword>
<keyword evidence="1" id="KW-0813">Transport</keyword>
<keyword evidence="6" id="KW-0249">Electron transport</keyword>
<organism evidence="12">
    <name type="scientific">bioreactor metagenome</name>
    <dbReference type="NCBI Taxonomy" id="1076179"/>
    <lineage>
        <taxon>unclassified sequences</taxon>
        <taxon>metagenomes</taxon>
        <taxon>ecological metagenomes</taxon>
    </lineage>
</organism>
<dbReference type="Gene3D" id="1.10.15.40">
    <property type="entry name" value="Electron transport complex subunit B, putative Fe-S cluster"/>
    <property type="match status" value="1"/>
</dbReference>
<evidence type="ECO:0000313" key="12">
    <source>
        <dbReference type="EMBL" id="MPM97863.1"/>
    </source>
</evidence>
<evidence type="ECO:0000256" key="8">
    <source>
        <dbReference type="ARBA" id="ARBA00023014"/>
    </source>
</evidence>
<keyword evidence="7" id="KW-0408">Iron</keyword>
<feature type="domain" description="4Fe-4S ferredoxin-type" evidence="10">
    <location>
        <begin position="157"/>
        <end position="186"/>
    </location>
</feature>